<organism evidence="2 3">
    <name type="scientific">Paraphaeosphaeria minitans</name>
    <dbReference type="NCBI Taxonomy" id="565426"/>
    <lineage>
        <taxon>Eukaryota</taxon>
        <taxon>Fungi</taxon>
        <taxon>Dikarya</taxon>
        <taxon>Ascomycota</taxon>
        <taxon>Pezizomycotina</taxon>
        <taxon>Dothideomycetes</taxon>
        <taxon>Pleosporomycetidae</taxon>
        <taxon>Pleosporales</taxon>
        <taxon>Massarineae</taxon>
        <taxon>Didymosphaeriaceae</taxon>
        <taxon>Paraphaeosphaeria</taxon>
    </lineage>
</organism>
<dbReference type="AlphaFoldDB" id="A0A9P6GCB3"/>
<dbReference type="OrthoDB" id="3792934at2759"/>
<comment type="caution">
    <text evidence="2">The sequence shown here is derived from an EMBL/GenBank/DDBJ whole genome shotgun (WGS) entry which is preliminary data.</text>
</comment>
<protein>
    <submittedName>
        <fullName evidence="2">Uncharacterized protein</fullName>
    </submittedName>
</protein>
<evidence type="ECO:0000313" key="2">
    <source>
        <dbReference type="EMBL" id="KAF9732663.1"/>
    </source>
</evidence>
<accession>A0A9P6GCB3</accession>
<evidence type="ECO:0000256" key="1">
    <source>
        <dbReference type="SAM" id="MobiDB-lite"/>
    </source>
</evidence>
<feature type="region of interest" description="Disordered" evidence="1">
    <location>
        <begin position="59"/>
        <end position="102"/>
    </location>
</feature>
<reference evidence="2" key="1">
    <citation type="journal article" date="2020" name="Mol. Plant Microbe Interact.">
        <title>Genome Sequence of the Biocontrol Agent Coniothyrium minitans strain Conio (IMI 134523).</title>
        <authorList>
            <person name="Patel D."/>
            <person name="Shittu T.A."/>
            <person name="Baroncelli R."/>
            <person name="Muthumeenakshi S."/>
            <person name="Osborne T.H."/>
            <person name="Janganan T.K."/>
            <person name="Sreenivasaprasad S."/>
        </authorList>
    </citation>
    <scope>NUCLEOTIDE SEQUENCE</scope>
    <source>
        <strain evidence="2">Conio</strain>
    </source>
</reference>
<feature type="compositionally biased region" description="Polar residues" evidence="1">
    <location>
        <begin position="61"/>
        <end position="75"/>
    </location>
</feature>
<dbReference type="EMBL" id="WJXW01000010">
    <property type="protein sequence ID" value="KAF9732663.1"/>
    <property type="molecule type" value="Genomic_DNA"/>
</dbReference>
<gene>
    <name evidence="2" type="ORF">PMIN01_09521</name>
</gene>
<evidence type="ECO:0000313" key="3">
    <source>
        <dbReference type="Proteomes" id="UP000756921"/>
    </source>
</evidence>
<sequence length="371" mass="41977">MNFPSHHPIHAMADVVATPQQPTMRRPSHNMQQYQEHVAAQQALLEARHSQEEPHFGTIQDAINQPQFTPRSFVSRNDRRATPRTSAFTPTAAPRPSPARPSRMPLLRYTSALNAQIAHQWNPCWRPTSGAAGVPLTDSEQIPHVTRLMAAFLDTSLVLDSMEASRQFVAGGTWVQSSSDVELVSWNLVQACMSLHIVGAVTLRARRMPSSLPAADSSDSGISFGVRLFFLEVLVRHFKQYAHQMMAGTVDVEQQLMWIHTFLFKKQRFTEVMQKGFTPEQRERVLGEFQRRKSETNAATARSVRTTQFVPEEAYQHPRPRQGRTEEAMQPPQQPPSHLPNPQDPRPASPDYPTPLRYKQSLPSQPLQTRT</sequence>
<feature type="compositionally biased region" description="Polar residues" evidence="1">
    <location>
        <begin position="361"/>
        <end position="371"/>
    </location>
</feature>
<feature type="compositionally biased region" description="Polar residues" evidence="1">
    <location>
        <begin position="296"/>
        <end position="309"/>
    </location>
</feature>
<proteinExistence type="predicted"/>
<feature type="compositionally biased region" description="Low complexity" evidence="1">
    <location>
        <begin position="83"/>
        <end position="92"/>
    </location>
</feature>
<feature type="compositionally biased region" description="Pro residues" evidence="1">
    <location>
        <begin position="332"/>
        <end position="353"/>
    </location>
</feature>
<keyword evidence="3" id="KW-1185">Reference proteome</keyword>
<name>A0A9P6GCB3_9PLEO</name>
<feature type="region of interest" description="Disordered" evidence="1">
    <location>
        <begin position="290"/>
        <end position="371"/>
    </location>
</feature>
<dbReference type="Proteomes" id="UP000756921">
    <property type="component" value="Unassembled WGS sequence"/>
</dbReference>